<evidence type="ECO:0000313" key="5">
    <source>
        <dbReference type="Proteomes" id="UP001175271"/>
    </source>
</evidence>
<dbReference type="InterPro" id="IPR002656">
    <property type="entry name" value="Acyl_transf_3_dom"/>
</dbReference>
<dbReference type="Pfam" id="PF19040">
    <property type="entry name" value="SGNH"/>
    <property type="match status" value="1"/>
</dbReference>
<feature type="transmembrane region" description="Helical" evidence="1">
    <location>
        <begin position="160"/>
        <end position="181"/>
    </location>
</feature>
<comment type="caution">
    <text evidence="4">The sequence shown here is derived from an EMBL/GenBank/DDBJ whole genome shotgun (WGS) entry which is preliminary data.</text>
</comment>
<dbReference type="AlphaFoldDB" id="A0AA39H962"/>
<name>A0AA39H962_9BILA</name>
<organism evidence="4 5">
    <name type="scientific">Steinernema hermaphroditum</name>
    <dbReference type="NCBI Taxonomy" id="289476"/>
    <lineage>
        <taxon>Eukaryota</taxon>
        <taxon>Metazoa</taxon>
        <taxon>Ecdysozoa</taxon>
        <taxon>Nematoda</taxon>
        <taxon>Chromadorea</taxon>
        <taxon>Rhabditida</taxon>
        <taxon>Tylenchina</taxon>
        <taxon>Panagrolaimomorpha</taxon>
        <taxon>Strongyloidoidea</taxon>
        <taxon>Steinernematidae</taxon>
        <taxon>Steinernema</taxon>
    </lineage>
</organism>
<feature type="transmembrane region" description="Helical" evidence="1">
    <location>
        <begin position="287"/>
        <end position="306"/>
    </location>
</feature>
<protein>
    <recommendedName>
        <fullName evidence="6">Acyltransferase 3 domain-containing protein</fullName>
    </recommendedName>
</protein>
<dbReference type="Pfam" id="PF01757">
    <property type="entry name" value="Acyl_transf_3"/>
    <property type="match status" value="1"/>
</dbReference>
<feature type="transmembrane region" description="Helical" evidence="1">
    <location>
        <begin position="70"/>
        <end position="90"/>
    </location>
</feature>
<feature type="transmembrane region" description="Helical" evidence="1">
    <location>
        <begin position="353"/>
        <end position="373"/>
    </location>
</feature>
<evidence type="ECO:0008006" key="6">
    <source>
        <dbReference type="Google" id="ProtNLM"/>
    </source>
</evidence>
<keyword evidence="1" id="KW-1133">Transmembrane helix</keyword>
<dbReference type="Proteomes" id="UP001175271">
    <property type="component" value="Unassembled WGS sequence"/>
</dbReference>
<dbReference type="GO" id="GO:0016747">
    <property type="term" value="F:acyltransferase activity, transferring groups other than amino-acyl groups"/>
    <property type="evidence" value="ECO:0007669"/>
    <property type="project" value="InterPro"/>
</dbReference>
<dbReference type="GO" id="GO:0000271">
    <property type="term" value="P:polysaccharide biosynthetic process"/>
    <property type="evidence" value="ECO:0007669"/>
    <property type="project" value="TreeGrafter"/>
</dbReference>
<accession>A0AA39H962</accession>
<dbReference type="PANTHER" id="PTHR23028">
    <property type="entry name" value="ACETYLTRANSFERASE"/>
    <property type="match status" value="1"/>
</dbReference>
<keyword evidence="5" id="KW-1185">Reference proteome</keyword>
<feature type="transmembrane region" description="Helical" evidence="1">
    <location>
        <begin position="9"/>
        <end position="26"/>
    </location>
</feature>
<evidence type="ECO:0000256" key="1">
    <source>
        <dbReference type="SAM" id="Phobius"/>
    </source>
</evidence>
<feature type="domain" description="SGNH" evidence="3">
    <location>
        <begin position="437"/>
        <end position="666"/>
    </location>
</feature>
<evidence type="ECO:0000259" key="2">
    <source>
        <dbReference type="Pfam" id="PF01757"/>
    </source>
</evidence>
<feature type="transmembrane region" description="Helical" evidence="1">
    <location>
        <begin position="129"/>
        <end position="153"/>
    </location>
</feature>
<dbReference type="InterPro" id="IPR043968">
    <property type="entry name" value="SGNH"/>
</dbReference>
<feature type="transmembrane region" description="Helical" evidence="1">
    <location>
        <begin position="32"/>
        <end position="49"/>
    </location>
</feature>
<gene>
    <name evidence="4" type="ORF">QR680_015232</name>
</gene>
<evidence type="ECO:0000313" key="4">
    <source>
        <dbReference type="EMBL" id="KAK0400419.1"/>
    </source>
</evidence>
<feature type="transmembrane region" description="Helical" evidence="1">
    <location>
        <begin position="234"/>
        <end position="254"/>
    </location>
</feature>
<dbReference type="InterPro" id="IPR050879">
    <property type="entry name" value="Acyltransferase_3"/>
</dbReference>
<keyword evidence="1" id="KW-0812">Transmembrane</keyword>
<proteinExistence type="predicted"/>
<feature type="transmembrane region" description="Helical" evidence="1">
    <location>
        <begin position="312"/>
        <end position="341"/>
    </location>
</feature>
<reference evidence="4" key="1">
    <citation type="submission" date="2023-06" db="EMBL/GenBank/DDBJ databases">
        <title>Genomic analysis of the entomopathogenic nematode Steinernema hermaphroditum.</title>
        <authorList>
            <person name="Schwarz E.M."/>
            <person name="Heppert J.K."/>
            <person name="Baniya A."/>
            <person name="Schwartz H.T."/>
            <person name="Tan C.-H."/>
            <person name="Antoshechkin I."/>
            <person name="Sternberg P.W."/>
            <person name="Goodrich-Blair H."/>
            <person name="Dillman A.R."/>
        </authorList>
    </citation>
    <scope>NUCLEOTIDE SEQUENCE</scope>
    <source>
        <strain evidence="4">PS9179</strain>
        <tissue evidence="4">Whole animal</tissue>
    </source>
</reference>
<feature type="domain" description="Acyltransferase 3" evidence="2">
    <location>
        <begin position="5"/>
        <end position="338"/>
    </location>
</feature>
<dbReference type="EMBL" id="JAUCMV010000004">
    <property type="protein sequence ID" value="KAK0400419.1"/>
    <property type="molecule type" value="Genomic_DNA"/>
</dbReference>
<sequence length="680" mass="78557">MKREDLQGIRGYSIILVLLFHLFPFIFANGYIGVDIFFVLSGYLMTMIYKKKVPDYRGFLTFYRKRLLRLLPVYSLVIFLTLALGSFMLIRIDYEHFLEEALAALALATNIRNHNDGLGYFDRLTYYSFFLHTWSLAVEVQYYLIVPFIFYALQRWPRGATLGTTILTGLSFILGLMAELYEIDAYDFLFARIWQFQVGALSAQFTNRKVKPSEKPLIDDSLDERPASQTFHPYVSRLLSLSLLVFMLPGVYFLSKSLVRTSSTLIAGLLFACSNNPDRPFFFYNRFFTFFGDISYVLYMVHWPAIVFCRYYFAFVISPISIALLATVVSLISAMFLHHLFEKPLLGDVRKSVICTIIFYSLCACILAAPSVLKENTPRQRFIGNTSSYYWANYTSYDPHWSKQDMIENAIEKNEAIYEAGMFVLPSGCERTVADLSCRLRFGASNISVLAIGSSYNYMALPGLYEAMKESVGTLEVVSVLRWEPLLKTTTMHIPEHCAQCESVLEYARQQEKDILFIINRYMFNFTDPITIPLEEDPLMEKAIEELDRLSKTSKKIVLSGVIWRYETWETNPMLNLLRWIKQKRNLEGIATYSYEYYLVQQGNSLKRIDYLLSRCPKCTFFDMQAPFCDSEKKVCRTIDEESFLGYFSDPHHITVAGMEKIVPALRSFVDDLIASINKS</sequence>
<dbReference type="PANTHER" id="PTHR23028:SF53">
    <property type="entry name" value="ACYL_TRANSF_3 DOMAIN-CONTAINING PROTEIN"/>
    <property type="match status" value="1"/>
</dbReference>
<dbReference type="GO" id="GO:0016020">
    <property type="term" value="C:membrane"/>
    <property type="evidence" value="ECO:0007669"/>
    <property type="project" value="TreeGrafter"/>
</dbReference>
<keyword evidence="1" id="KW-0472">Membrane</keyword>
<evidence type="ECO:0000259" key="3">
    <source>
        <dbReference type="Pfam" id="PF19040"/>
    </source>
</evidence>